<name>A0A4S2BR88_9LACO</name>
<organism evidence="1 2">
    <name type="scientific">Lactobacillus intestinalis</name>
    <dbReference type="NCBI Taxonomy" id="151781"/>
    <lineage>
        <taxon>Bacteria</taxon>
        <taxon>Bacillati</taxon>
        <taxon>Bacillota</taxon>
        <taxon>Bacilli</taxon>
        <taxon>Lactobacillales</taxon>
        <taxon>Lactobacillaceae</taxon>
        <taxon>Lactobacillus</taxon>
    </lineage>
</organism>
<evidence type="ECO:0000313" key="1">
    <source>
        <dbReference type="EMBL" id="TGY17697.1"/>
    </source>
</evidence>
<proteinExistence type="predicted"/>
<dbReference type="EMBL" id="SRYV01000001">
    <property type="protein sequence ID" value="TGY17697.1"/>
    <property type="molecule type" value="Genomic_DNA"/>
</dbReference>
<accession>A0A4S2BR88</accession>
<dbReference type="RefSeq" id="WP_004042673.1">
    <property type="nucleotide sequence ID" value="NZ_AQFR02000003.1"/>
</dbReference>
<gene>
    <name evidence="1" type="ORF">E5351_00895</name>
</gene>
<dbReference type="Proteomes" id="UP000309117">
    <property type="component" value="Unassembled WGS sequence"/>
</dbReference>
<protein>
    <submittedName>
        <fullName evidence="1">Reductase</fullName>
    </submittedName>
</protein>
<comment type="caution">
    <text evidence="1">The sequence shown here is derived from an EMBL/GenBank/DDBJ whole genome shotgun (WGS) entry which is preliminary data.</text>
</comment>
<sequence>MLAEYKKDNEKTAMGLLSYLPDFKNLQNLQEEIQLNRDSDDFKLYLYKDNHSNYIGVVGTQINDRFIVVRYISLAPGFREKKYEVDILRDLIKAHPGEKVTTVPEYTYLIKYLDKPNE</sequence>
<reference evidence="1 2" key="1">
    <citation type="submission" date="2019-04" db="EMBL/GenBank/DDBJ databases">
        <title>Microbes associate with the intestines of laboratory mice.</title>
        <authorList>
            <person name="Navarre W."/>
            <person name="Wong E."/>
            <person name="Huang K."/>
            <person name="Tropini C."/>
            <person name="Ng K."/>
            <person name="Yu B."/>
        </authorList>
    </citation>
    <scope>NUCLEOTIDE SEQUENCE [LARGE SCALE GENOMIC DNA]</scope>
    <source>
        <strain evidence="1 2">NM61_E11</strain>
    </source>
</reference>
<dbReference type="AlphaFoldDB" id="A0A4S2BR88"/>
<evidence type="ECO:0000313" key="2">
    <source>
        <dbReference type="Proteomes" id="UP000309117"/>
    </source>
</evidence>